<evidence type="ECO:0000313" key="2">
    <source>
        <dbReference type="Proteomes" id="UP000466692"/>
    </source>
</evidence>
<proteinExistence type="predicted"/>
<dbReference type="Proteomes" id="UP000466692">
    <property type="component" value="Unassembled WGS sequence"/>
</dbReference>
<comment type="caution">
    <text evidence="1">The sequence shown here is derived from an EMBL/GenBank/DDBJ whole genome shotgun (WGS) entry which is preliminary data.</text>
</comment>
<organism evidence="1 2">
    <name type="scientific">Pontibacillus yanchengensis</name>
    <dbReference type="NCBI Taxonomy" id="462910"/>
    <lineage>
        <taxon>Bacteria</taxon>
        <taxon>Bacillati</taxon>
        <taxon>Bacillota</taxon>
        <taxon>Bacilli</taxon>
        <taxon>Bacillales</taxon>
        <taxon>Bacillaceae</taxon>
        <taxon>Pontibacillus</taxon>
    </lineage>
</organism>
<protein>
    <submittedName>
        <fullName evidence="1">Uncharacterized protein</fullName>
    </submittedName>
</protein>
<dbReference type="EMBL" id="WMEU01000015">
    <property type="protein sequence ID" value="MYL55817.1"/>
    <property type="molecule type" value="Genomic_DNA"/>
</dbReference>
<name>A0ACC7VLV7_9BACI</name>
<evidence type="ECO:0000313" key="1">
    <source>
        <dbReference type="EMBL" id="MYL55817.1"/>
    </source>
</evidence>
<keyword evidence="2" id="KW-1185">Reference proteome</keyword>
<sequence>MNGKDVNMALIIDVKDDEREGYYFSGKDLLKLQNGEFEYPEEGETYQITWEGVVKEHTIIGVFHSQV</sequence>
<reference evidence="1" key="1">
    <citation type="submission" date="2019-11" db="EMBL/GenBank/DDBJ databases">
        <title>Genome sequences of 17 halophilic strains isolated from different environments.</title>
        <authorList>
            <person name="Furrow R.E."/>
        </authorList>
    </citation>
    <scope>NUCLEOTIDE SEQUENCE</scope>
    <source>
        <strain evidence="1">22510_22_Filter</strain>
    </source>
</reference>
<gene>
    <name evidence="1" type="ORF">GLW08_21185</name>
</gene>
<accession>A0ACC7VLV7</accession>